<proteinExistence type="predicted"/>
<dbReference type="AlphaFoldDB" id="A0A2D2DPK0"/>
<sequence length="241" mass="25802">MGGISLGSKNLLKISPCDADGIDKAGPSFEVQINPASYQHRLSVQYNQCPTLGQPGATPKFSAVNPEKLTLPQLILDGTGVVSLVNADLSSLINTGTLVTTDAPSVTDMLAALRALVYDYQGAIHEPNVLRFVWGDMNFVGVVESMDIDYTLFKPSGQPLRAKVTLGVLAMASPKKIEQSATRSSPDLSHLVAVRAGDTLPLLCERIYADPGYYMEVARVNGLVGFRALTPGMVLRFPPIN</sequence>
<dbReference type="RefSeq" id="WP_099878584.1">
    <property type="nucleotide sequence ID" value="NZ_CP024608.1"/>
</dbReference>
<dbReference type="OrthoDB" id="9815939at2"/>
<dbReference type="Proteomes" id="UP000229897">
    <property type="component" value="Chromosome"/>
</dbReference>
<dbReference type="KEGG" id="mass:CR152_22080"/>
<accession>A0A2D2DPK0</accession>
<evidence type="ECO:0000259" key="1">
    <source>
        <dbReference type="Pfam" id="PF19266"/>
    </source>
</evidence>
<reference evidence="2" key="1">
    <citation type="submission" date="2017-10" db="EMBL/GenBank/DDBJ databases">
        <title>Massilia psychrophilum sp. nov., a novel purple-pigmented bacterium isolated from Tianshan glacier, Xinjiang Municipality, China.</title>
        <authorList>
            <person name="Wang H."/>
        </authorList>
    </citation>
    <scope>NUCLEOTIDE SEQUENCE [LARGE SCALE GENOMIC DNA]</scope>
    <source>
        <strain evidence="2">B2</strain>
    </source>
</reference>
<dbReference type="Pfam" id="PF19266">
    <property type="entry name" value="CIS_tube"/>
    <property type="match status" value="1"/>
</dbReference>
<evidence type="ECO:0000313" key="3">
    <source>
        <dbReference type="Proteomes" id="UP000229897"/>
    </source>
</evidence>
<protein>
    <submittedName>
        <fullName evidence="2">Peptidoglycan-binding protein</fullName>
    </submittedName>
</protein>
<keyword evidence="3" id="KW-1185">Reference proteome</keyword>
<evidence type="ECO:0000313" key="2">
    <source>
        <dbReference type="EMBL" id="ATQ76909.1"/>
    </source>
</evidence>
<organism evidence="2 3">
    <name type="scientific">Massilia violaceinigra</name>
    <dbReference type="NCBI Taxonomy" id="2045208"/>
    <lineage>
        <taxon>Bacteria</taxon>
        <taxon>Pseudomonadati</taxon>
        <taxon>Pseudomonadota</taxon>
        <taxon>Betaproteobacteria</taxon>
        <taxon>Burkholderiales</taxon>
        <taxon>Oxalobacteraceae</taxon>
        <taxon>Telluria group</taxon>
        <taxon>Massilia</taxon>
    </lineage>
</organism>
<gene>
    <name evidence="2" type="ORF">CR152_22080</name>
</gene>
<dbReference type="EMBL" id="CP024608">
    <property type="protein sequence ID" value="ATQ76909.1"/>
    <property type="molecule type" value="Genomic_DNA"/>
</dbReference>
<feature type="domain" description="Contractile injection system tube protein N-terminal" evidence="1">
    <location>
        <begin position="23"/>
        <end position="176"/>
    </location>
</feature>
<name>A0A2D2DPK0_9BURK</name>
<dbReference type="InterPro" id="IPR045361">
    <property type="entry name" value="CIS_tube_prot_N"/>
</dbReference>